<gene>
    <name evidence="1" type="ORF">JI435_405650</name>
</gene>
<protein>
    <submittedName>
        <fullName evidence="1">Uncharacterized protein</fullName>
    </submittedName>
</protein>
<sequence>MSPHSVLRLSPSHLTKAQDISASHMNLTQMSESIHGLGHLTRAHRSSEPTQMKKPEELHEFLVGKNLPLRNCPRLLTNSSSQGACLLASWCWYRDAVLGFQCTAWCVCVQDC</sequence>
<dbReference type="Proteomes" id="UP000663193">
    <property type="component" value="Chromosome 4"/>
</dbReference>
<reference evidence="2" key="1">
    <citation type="journal article" date="2021" name="BMC Genomics">
        <title>Chromosome-level genome assembly and manually-curated proteome of model necrotroph Parastagonospora nodorum Sn15 reveals a genome-wide trove of candidate effector homologs, and redundancy of virulence-related functions within an accessory chromosome.</title>
        <authorList>
            <person name="Bertazzoni S."/>
            <person name="Jones D.A.B."/>
            <person name="Phan H.T."/>
            <person name="Tan K.-C."/>
            <person name="Hane J.K."/>
        </authorList>
    </citation>
    <scope>NUCLEOTIDE SEQUENCE [LARGE SCALE GENOMIC DNA]</scope>
    <source>
        <strain evidence="2">SN15 / ATCC MYA-4574 / FGSC 10173)</strain>
    </source>
</reference>
<dbReference type="AlphaFoldDB" id="A0A7U2F0K3"/>
<dbReference type="VEuPathDB" id="FungiDB:JI435_405650"/>
<organism evidence="1 2">
    <name type="scientific">Phaeosphaeria nodorum (strain SN15 / ATCC MYA-4574 / FGSC 10173)</name>
    <name type="common">Glume blotch fungus</name>
    <name type="synonym">Parastagonospora nodorum</name>
    <dbReference type="NCBI Taxonomy" id="321614"/>
    <lineage>
        <taxon>Eukaryota</taxon>
        <taxon>Fungi</taxon>
        <taxon>Dikarya</taxon>
        <taxon>Ascomycota</taxon>
        <taxon>Pezizomycotina</taxon>
        <taxon>Dothideomycetes</taxon>
        <taxon>Pleosporomycetidae</taxon>
        <taxon>Pleosporales</taxon>
        <taxon>Pleosporineae</taxon>
        <taxon>Phaeosphaeriaceae</taxon>
        <taxon>Parastagonospora</taxon>
    </lineage>
</organism>
<proteinExistence type="predicted"/>
<name>A0A7U2F0K3_PHANO</name>
<dbReference type="EMBL" id="CP069026">
    <property type="protein sequence ID" value="QRC94324.1"/>
    <property type="molecule type" value="Genomic_DNA"/>
</dbReference>
<evidence type="ECO:0000313" key="2">
    <source>
        <dbReference type="Proteomes" id="UP000663193"/>
    </source>
</evidence>
<evidence type="ECO:0000313" key="1">
    <source>
        <dbReference type="EMBL" id="QRC94324.1"/>
    </source>
</evidence>
<keyword evidence="2" id="KW-1185">Reference proteome</keyword>
<accession>A0A7U2F0K3</accession>